<name>A0A6U6CR81_GUITH</name>
<dbReference type="EMBL" id="HBKN01042760">
    <property type="protein sequence ID" value="CAE2331432.1"/>
    <property type="molecule type" value="Transcribed_RNA"/>
</dbReference>
<evidence type="ECO:0000256" key="1">
    <source>
        <dbReference type="SAM" id="SignalP"/>
    </source>
</evidence>
<dbReference type="Pfam" id="PF04577">
    <property type="entry name" value="Glyco_transf_61"/>
    <property type="match status" value="1"/>
</dbReference>
<evidence type="ECO:0000313" key="4">
    <source>
        <dbReference type="EMBL" id="CAE2331425.1"/>
    </source>
</evidence>
<sequence length="956" mass="107455">MRSWGGLVVSVLVSCALNVQGRSSHGLSSGTGVPFGSLIRVIWIGDCLCHEAPDVSWVNGLDRISLVEEVMVLQEDEVDVKDILAHIHNFSPSILFYSPGRHAPKDMLRVVQECRARGVHTVSVLFDFHRTVQNLTSDWPPLHFDQLLVDFWDAEVEESLRLGSSPEWFGRYVSSTLCANMLHNEEHLVHTEYSYDILVYFPYFEEESCRSQRQSRTLVCALYSFLKSKSQIRFRLQGDWLIEEELKSLYLQSKIVIIILESNTESQDDTPRCRGGGMYQVYKALAMGAFVMCNEVEGLDLDLVNGSEVIKFKSDSLLSLEGLVDHYLQDEGARLQIVQNAHASVCEHLSLESKMADVLIRASQSTESLHVCKGPSRKKVLETSLIGNNINLSSLVDHQDFINRSGLLIAKVEFQESERVFDSTLCLQEDCSLLDERIPGAMLPQELSLQGMFLVCLHNYMVVADGVSCNGVEPPITAFGRHQWYPPVPHGCDWSESAVTDVPVVPVERALLLVRRFGWFWAHFIQDLVYKLAFTVHALPAGTEFDVIMESNSQPNILPLIRSLLGEDLDFSERLYFMDSNCLRGNGRECSHYFMVKELLISDTYPSFPEIGVTIPHALRLVQKDFSLLLRRLFHTIESPMWHRNQHRDLCRAFDSLRLPSTGDATCELCYQDDSYAEAHSSSRRMHSGWPSIVLFVRGTLESCRKRSRCMLNSKELAQSLQWAAQVLARKMPSSTGRIEVIQSEQRSHSLLQVAAAVSQASIIVTPHGTHVYSAVFARRGTTMIEVCPALVGKGEGTIMSSHLTVKALGLKSWIVPVDGASYILENSLKEFVAPVDKVLRIVFHELDVPVQELVKIEHQRTAGEIRWKILYLNLLHGELCEGQPCLHFRISYDHTVLEHTSIPTDVGCLIQGTTRTDEQLAPVLDLALFFSSSAGELERLETAPARLISPGSSGR</sequence>
<accession>A0A6U6CR81</accession>
<evidence type="ECO:0000313" key="7">
    <source>
        <dbReference type="EMBL" id="CAE2331432.1"/>
    </source>
</evidence>
<dbReference type="EMBL" id="HBKN01042756">
    <property type="protein sequence ID" value="CAE2331425.1"/>
    <property type="molecule type" value="Transcribed_RNA"/>
</dbReference>
<dbReference type="EMBL" id="HBKN01042759">
    <property type="protein sequence ID" value="CAE2331430.1"/>
    <property type="molecule type" value="Transcribed_RNA"/>
</dbReference>
<dbReference type="PROSITE" id="PS51257">
    <property type="entry name" value="PROKAR_LIPOPROTEIN"/>
    <property type="match status" value="1"/>
</dbReference>
<evidence type="ECO:0000313" key="6">
    <source>
        <dbReference type="EMBL" id="CAE2331430.1"/>
    </source>
</evidence>
<feature type="signal peptide" evidence="1">
    <location>
        <begin position="1"/>
        <end position="21"/>
    </location>
</feature>
<evidence type="ECO:0000259" key="3">
    <source>
        <dbReference type="Pfam" id="PF13524"/>
    </source>
</evidence>
<evidence type="ECO:0008006" key="8">
    <source>
        <dbReference type="Google" id="ProtNLM"/>
    </source>
</evidence>
<dbReference type="Pfam" id="PF13524">
    <property type="entry name" value="Glyco_trans_1_2"/>
    <property type="match status" value="1"/>
</dbReference>
<dbReference type="InterPro" id="IPR049625">
    <property type="entry name" value="Glyco_transf_61_cat"/>
</dbReference>
<evidence type="ECO:0000313" key="5">
    <source>
        <dbReference type="EMBL" id="CAE2331426.1"/>
    </source>
</evidence>
<proteinExistence type="predicted"/>
<organism evidence="7">
    <name type="scientific">Guillardia theta</name>
    <name type="common">Cryptophyte</name>
    <name type="synonym">Cryptomonas phi</name>
    <dbReference type="NCBI Taxonomy" id="55529"/>
    <lineage>
        <taxon>Eukaryota</taxon>
        <taxon>Cryptophyceae</taxon>
        <taxon>Pyrenomonadales</taxon>
        <taxon>Geminigeraceae</taxon>
        <taxon>Guillardia</taxon>
    </lineage>
</organism>
<reference evidence="7" key="1">
    <citation type="submission" date="2021-01" db="EMBL/GenBank/DDBJ databases">
        <authorList>
            <person name="Corre E."/>
            <person name="Pelletier E."/>
            <person name="Niang G."/>
            <person name="Scheremetjew M."/>
            <person name="Finn R."/>
            <person name="Kale V."/>
            <person name="Holt S."/>
            <person name="Cochrane G."/>
            <person name="Meng A."/>
            <person name="Brown T."/>
            <person name="Cohen L."/>
        </authorList>
    </citation>
    <scope>NUCLEOTIDE SEQUENCE</scope>
    <source>
        <strain evidence="7">CCMP 2712</strain>
    </source>
</reference>
<dbReference type="GO" id="GO:0016757">
    <property type="term" value="F:glycosyltransferase activity"/>
    <property type="evidence" value="ECO:0007669"/>
    <property type="project" value="InterPro"/>
</dbReference>
<gene>
    <name evidence="4" type="ORF">GTHE00462_LOCUS33460</name>
    <name evidence="5" type="ORF">GTHE00462_LOCUS33461</name>
    <name evidence="6" type="ORF">GTHE00462_LOCUS33463</name>
    <name evidence="7" type="ORF">GTHE00462_LOCUS33464</name>
</gene>
<feature type="domain" description="Spore protein YkvP/CgeB glycosyl transferase-like" evidence="3">
    <location>
        <begin position="223"/>
        <end position="358"/>
    </location>
</feature>
<dbReference type="EMBL" id="HBKN01042757">
    <property type="protein sequence ID" value="CAE2331426.1"/>
    <property type="molecule type" value="Transcribed_RNA"/>
</dbReference>
<feature type="chain" id="PRO_5036394003" description="Glycosyl transferase family 1 domain-containing protein" evidence="1">
    <location>
        <begin position="22"/>
        <end position="956"/>
    </location>
</feature>
<evidence type="ECO:0000259" key="2">
    <source>
        <dbReference type="Pfam" id="PF04577"/>
    </source>
</evidence>
<dbReference type="AlphaFoldDB" id="A0A6U6CR81"/>
<feature type="domain" description="Glycosyltransferase 61 catalytic" evidence="2">
    <location>
        <begin position="522"/>
        <end position="785"/>
    </location>
</feature>
<dbReference type="InterPro" id="IPR055259">
    <property type="entry name" value="YkvP/CgeB_Glyco_trans-like"/>
</dbReference>
<keyword evidence="1" id="KW-0732">Signal</keyword>
<protein>
    <recommendedName>
        <fullName evidence="8">Glycosyl transferase family 1 domain-containing protein</fullName>
    </recommendedName>
</protein>